<name>A0ABQ9IN64_9NEOP</name>
<sequence>MEHIYVPPDRVFGRFEQELRKEDTIIEPNEYHKVFATGATFNVLDTDWVISNFMDASKKDLVKKLPFKMREQRVLIYSKEHQTNIDIKNTYNGLPTTIKATKPTELLHEAFKNLPVLPEENRVSQKKRQDVEKLLKFVTLNEQARMFYQNALSDNVEGYQDNNIVVYDEEEPFV</sequence>
<organism evidence="1 2">
    <name type="scientific">Dryococelus australis</name>
    <dbReference type="NCBI Taxonomy" id="614101"/>
    <lineage>
        <taxon>Eukaryota</taxon>
        <taxon>Metazoa</taxon>
        <taxon>Ecdysozoa</taxon>
        <taxon>Arthropoda</taxon>
        <taxon>Hexapoda</taxon>
        <taxon>Insecta</taxon>
        <taxon>Pterygota</taxon>
        <taxon>Neoptera</taxon>
        <taxon>Polyneoptera</taxon>
        <taxon>Phasmatodea</taxon>
        <taxon>Verophasmatodea</taxon>
        <taxon>Anareolatae</taxon>
        <taxon>Phasmatidae</taxon>
        <taxon>Eurycanthinae</taxon>
        <taxon>Dryococelus</taxon>
    </lineage>
</organism>
<keyword evidence="2" id="KW-1185">Reference proteome</keyword>
<protein>
    <submittedName>
        <fullName evidence="1">Uncharacterized protein</fullName>
    </submittedName>
</protein>
<reference evidence="1 2" key="1">
    <citation type="submission" date="2023-02" db="EMBL/GenBank/DDBJ databases">
        <title>LHISI_Scaffold_Assembly.</title>
        <authorList>
            <person name="Stuart O.P."/>
            <person name="Cleave R."/>
            <person name="Magrath M.J.L."/>
            <person name="Mikheyev A.S."/>
        </authorList>
    </citation>
    <scope>NUCLEOTIDE SEQUENCE [LARGE SCALE GENOMIC DNA]</scope>
    <source>
        <strain evidence="1">Daus_M_001</strain>
        <tissue evidence="1">Leg muscle</tissue>
    </source>
</reference>
<comment type="caution">
    <text evidence="1">The sequence shown here is derived from an EMBL/GenBank/DDBJ whole genome shotgun (WGS) entry which is preliminary data.</text>
</comment>
<gene>
    <name evidence="1" type="ORF">PR048_003486</name>
</gene>
<evidence type="ECO:0000313" key="1">
    <source>
        <dbReference type="EMBL" id="KAJ8898126.1"/>
    </source>
</evidence>
<dbReference type="EMBL" id="JARBHB010000001">
    <property type="protein sequence ID" value="KAJ8898126.1"/>
    <property type="molecule type" value="Genomic_DNA"/>
</dbReference>
<accession>A0ABQ9IN64</accession>
<dbReference type="Proteomes" id="UP001159363">
    <property type="component" value="Chromosome 1"/>
</dbReference>
<evidence type="ECO:0000313" key="2">
    <source>
        <dbReference type="Proteomes" id="UP001159363"/>
    </source>
</evidence>
<proteinExistence type="predicted"/>